<protein>
    <submittedName>
        <fullName evidence="1">Uncharacterized protein</fullName>
    </submittedName>
</protein>
<sequence>MFFGRRNKRSHDIEHLYKEILKLQKAMLENQGKTVEYHFHFDKVDIHDPKLEQLSFQLDHLDIEDLSGALNLGNNFGVHVKPSYKEKPKLEKTKDGLKFTFKEKEE</sequence>
<dbReference type="AlphaFoldDB" id="A0A1I2LIV4"/>
<organism evidence="1 2">
    <name type="scientific">Halobacillus alkaliphilus</name>
    <dbReference type="NCBI Taxonomy" id="396056"/>
    <lineage>
        <taxon>Bacteria</taxon>
        <taxon>Bacillati</taxon>
        <taxon>Bacillota</taxon>
        <taxon>Bacilli</taxon>
        <taxon>Bacillales</taxon>
        <taxon>Bacillaceae</taxon>
        <taxon>Halobacillus</taxon>
    </lineage>
</organism>
<dbReference type="OrthoDB" id="2620164at2"/>
<keyword evidence="2" id="KW-1185">Reference proteome</keyword>
<dbReference type="Proteomes" id="UP000198897">
    <property type="component" value="Unassembled WGS sequence"/>
</dbReference>
<proteinExistence type="predicted"/>
<gene>
    <name evidence="1" type="ORF">SAMN05216353_108112</name>
</gene>
<reference evidence="2" key="1">
    <citation type="submission" date="2016-10" db="EMBL/GenBank/DDBJ databases">
        <authorList>
            <person name="Varghese N."/>
            <person name="Submissions S."/>
        </authorList>
    </citation>
    <scope>NUCLEOTIDE SEQUENCE [LARGE SCALE GENOMIC DNA]</scope>
    <source>
        <strain evidence="2">FP5</strain>
    </source>
</reference>
<evidence type="ECO:0000313" key="2">
    <source>
        <dbReference type="Proteomes" id="UP000198897"/>
    </source>
</evidence>
<name>A0A1I2LIV4_9BACI</name>
<dbReference type="RefSeq" id="WP_089751368.1">
    <property type="nucleotide sequence ID" value="NZ_FOOG01000008.1"/>
</dbReference>
<accession>A0A1I2LIV4</accession>
<dbReference type="EMBL" id="FOOG01000008">
    <property type="protein sequence ID" value="SFF76996.1"/>
    <property type="molecule type" value="Genomic_DNA"/>
</dbReference>
<evidence type="ECO:0000313" key="1">
    <source>
        <dbReference type="EMBL" id="SFF76996.1"/>
    </source>
</evidence>